<proteinExistence type="predicted"/>
<protein>
    <submittedName>
        <fullName evidence="1">Uncharacterized protein</fullName>
    </submittedName>
</protein>
<organism evidence="1 2">
    <name type="scientific">Rotaria sordida</name>
    <dbReference type="NCBI Taxonomy" id="392033"/>
    <lineage>
        <taxon>Eukaryota</taxon>
        <taxon>Metazoa</taxon>
        <taxon>Spiralia</taxon>
        <taxon>Gnathifera</taxon>
        <taxon>Rotifera</taxon>
        <taxon>Eurotatoria</taxon>
        <taxon>Bdelloidea</taxon>
        <taxon>Philodinida</taxon>
        <taxon>Philodinidae</taxon>
        <taxon>Rotaria</taxon>
    </lineage>
</organism>
<accession>A0A820KJ06</accession>
<comment type="caution">
    <text evidence="1">The sequence shown here is derived from an EMBL/GenBank/DDBJ whole genome shotgun (WGS) entry which is preliminary data.</text>
</comment>
<evidence type="ECO:0000313" key="2">
    <source>
        <dbReference type="Proteomes" id="UP000663836"/>
    </source>
</evidence>
<dbReference type="AlphaFoldDB" id="A0A820KJ06"/>
<reference evidence="1" key="1">
    <citation type="submission" date="2021-02" db="EMBL/GenBank/DDBJ databases">
        <authorList>
            <person name="Nowell W R."/>
        </authorList>
    </citation>
    <scope>NUCLEOTIDE SEQUENCE</scope>
</reference>
<name>A0A820KJ06_9BILA</name>
<sequence length="151" mass="18325">RLNKILSDLKNNVIDSEQELKQEIEDRTKYFQAKFTKFKVDYEIWTKDLEKSRCKSPLLKLFSNHQIMIMFILLTTSTIENQVQQKFLEKLFSLEDLKNKIEKQYNIIILCLIHYLQSLRMNDCNLSKEDIIKLYDKYKIKYHHSKNEDLQ</sequence>
<feature type="non-terminal residue" evidence="1">
    <location>
        <position position="1"/>
    </location>
</feature>
<gene>
    <name evidence="1" type="ORF">JBS370_LOCUS41615</name>
</gene>
<evidence type="ECO:0000313" key="1">
    <source>
        <dbReference type="EMBL" id="CAF4340709.1"/>
    </source>
</evidence>
<dbReference type="EMBL" id="CAJOBD010047475">
    <property type="protein sequence ID" value="CAF4340709.1"/>
    <property type="molecule type" value="Genomic_DNA"/>
</dbReference>
<dbReference type="Proteomes" id="UP000663836">
    <property type="component" value="Unassembled WGS sequence"/>
</dbReference>